<reference evidence="2" key="2">
    <citation type="submission" date="2025-09" db="UniProtKB">
        <authorList>
            <consortium name="Ensembl"/>
        </authorList>
    </citation>
    <scope>IDENTIFICATION</scope>
</reference>
<name>A0A673JJY9_9TELE</name>
<dbReference type="SUPFAM" id="SSF52833">
    <property type="entry name" value="Thioredoxin-like"/>
    <property type="match status" value="1"/>
</dbReference>
<dbReference type="AlphaFoldDB" id="A0A673JJY9"/>
<evidence type="ECO:0000313" key="3">
    <source>
        <dbReference type="Proteomes" id="UP000472270"/>
    </source>
</evidence>
<organism evidence="2 3">
    <name type="scientific">Sinocyclocheilus rhinocerous</name>
    <dbReference type="NCBI Taxonomy" id="307959"/>
    <lineage>
        <taxon>Eukaryota</taxon>
        <taxon>Metazoa</taxon>
        <taxon>Chordata</taxon>
        <taxon>Craniata</taxon>
        <taxon>Vertebrata</taxon>
        <taxon>Euteleostomi</taxon>
        <taxon>Actinopterygii</taxon>
        <taxon>Neopterygii</taxon>
        <taxon>Teleostei</taxon>
        <taxon>Ostariophysi</taxon>
        <taxon>Cypriniformes</taxon>
        <taxon>Cyprinidae</taxon>
        <taxon>Cyprininae</taxon>
        <taxon>Sinocyclocheilus</taxon>
    </lineage>
</organism>
<dbReference type="InterPro" id="IPR036249">
    <property type="entry name" value="Thioredoxin-like_sf"/>
</dbReference>
<sequence>EIISYEPRFRELKRGINAKCPDAEVSGFVGSFEVQINEHLVFSKLETGGFPYEEDVSIREYYILCGIILYDIVIMQVCFHKTF</sequence>
<dbReference type="Gene3D" id="3.40.30.10">
    <property type="entry name" value="Glutaredoxin"/>
    <property type="match status" value="1"/>
</dbReference>
<dbReference type="NCBIfam" id="TIGR02174">
    <property type="entry name" value="CXXU_selWTH"/>
    <property type="match status" value="1"/>
</dbReference>
<accession>A0A673JJY9</accession>
<dbReference type="Ensembl" id="ENSSRHT00000055789.1">
    <property type="protein sequence ID" value="ENSSRHP00000054262.1"/>
    <property type="gene ID" value="ENSSRHG00000027342.1"/>
</dbReference>
<evidence type="ECO:0000256" key="1">
    <source>
        <dbReference type="ARBA" id="ARBA00023284"/>
    </source>
</evidence>
<keyword evidence="1" id="KW-0676">Redox-active center</keyword>
<keyword evidence="3" id="KW-1185">Reference proteome</keyword>
<reference evidence="2" key="1">
    <citation type="submission" date="2025-08" db="UniProtKB">
        <authorList>
            <consortium name="Ensembl"/>
        </authorList>
    </citation>
    <scope>IDENTIFICATION</scope>
</reference>
<evidence type="ECO:0000313" key="2">
    <source>
        <dbReference type="Ensembl" id="ENSSRHP00000054262.1"/>
    </source>
</evidence>
<protein>
    <submittedName>
        <fullName evidence="2">Uncharacterized protein</fullName>
    </submittedName>
</protein>
<proteinExistence type="predicted"/>
<dbReference type="Pfam" id="PF10262">
    <property type="entry name" value="Rdx"/>
    <property type="match status" value="1"/>
</dbReference>
<dbReference type="Proteomes" id="UP000472270">
    <property type="component" value="Unassembled WGS sequence"/>
</dbReference>
<dbReference type="InterPro" id="IPR011893">
    <property type="entry name" value="Selenoprotein_Rdx-typ"/>
</dbReference>